<evidence type="ECO:0000313" key="3">
    <source>
        <dbReference type="Proteomes" id="UP001633002"/>
    </source>
</evidence>
<comment type="caution">
    <text evidence="2">The sequence shown here is derived from an EMBL/GenBank/DDBJ whole genome shotgun (WGS) entry which is preliminary data.</text>
</comment>
<keyword evidence="3" id="KW-1185">Reference proteome</keyword>
<evidence type="ECO:0000313" key="2">
    <source>
        <dbReference type="EMBL" id="KAL3677128.1"/>
    </source>
</evidence>
<evidence type="ECO:0000256" key="1">
    <source>
        <dbReference type="SAM" id="Phobius"/>
    </source>
</evidence>
<keyword evidence="1" id="KW-1133">Transmembrane helix</keyword>
<keyword evidence="1" id="KW-0472">Membrane</keyword>
<sequence length="183" mass="19530">MEDSVYTGLLTFAFLMLVGIFVSIVLGCIIKFIWQSNVLLLTLVGEHRDRALRQRAFEGCSGRDTKVTSSRHGTTFATTDSLLALANDKEDVRAPPKNSKLSLISGDEAVFRHLTGISNDKLLMISTDGGPKNPPISPQLLLDLGVNSACATSPSKQVEEGTATIIQVDLSGPSAAIGKELGM</sequence>
<organism evidence="2 3">
    <name type="scientific">Riccia sorocarpa</name>
    <dbReference type="NCBI Taxonomy" id="122646"/>
    <lineage>
        <taxon>Eukaryota</taxon>
        <taxon>Viridiplantae</taxon>
        <taxon>Streptophyta</taxon>
        <taxon>Embryophyta</taxon>
        <taxon>Marchantiophyta</taxon>
        <taxon>Marchantiopsida</taxon>
        <taxon>Marchantiidae</taxon>
        <taxon>Marchantiales</taxon>
        <taxon>Ricciaceae</taxon>
        <taxon>Riccia</taxon>
    </lineage>
</organism>
<accession>A0ABD3GD62</accession>
<name>A0ABD3GD62_9MARC</name>
<dbReference type="AlphaFoldDB" id="A0ABD3GD62"/>
<proteinExistence type="predicted"/>
<dbReference type="EMBL" id="JBJQOH010000008">
    <property type="protein sequence ID" value="KAL3677128.1"/>
    <property type="molecule type" value="Genomic_DNA"/>
</dbReference>
<keyword evidence="1" id="KW-0812">Transmembrane</keyword>
<reference evidence="2 3" key="1">
    <citation type="submission" date="2024-09" db="EMBL/GenBank/DDBJ databases">
        <title>Chromosome-scale assembly of Riccia sorocarpa.</title>
        <authorList>
            <person name="Paukszto L."/>
        </authorList>
    </citation>
    <scope>NUCLEOTIDE SEQUENCE [LARGE SCALE GENOMIC DNA]</scope>
    <source>
        <strain evidence="2">LP-2024</strain>
        <tissue evidence="2">Aerial parts of the thallus</tissue>
    </source>
</reference>
<feature type="transmembrane region" description="Helical" evidence="1">
    <location>
        <begin position="12"/>
        <end position="34"/>
    </location>
</feature>
<dbReference type="Proteomes" id="UP001633002">
    <property type="component" value="Unassembled WGS sequence"/>
</dbReference>
<gene>
    <name evidence="2" type="ORF">R1sor_027076</name>
</gene>
<protein>
    <submittedName>
        <fullName evidence="2">Uncharacterized protein</fullName>
    </submittedName>
</protein>